<dbReference type="SUPFAM" id="SSF81383">
    <property type="entry name" value="F-box domain"/>
    <property type="match status" value="1"/>
</dbReference>
<gene>
    <name evidence="2" type="ORF">RchiOBHm_Chr4g0387591</name>
</gene>
<dbReference type="Pfam" id="PF24758">
    <property type="entry name" value="LRR_At5g56370"/>
    <property type="match status" value="1"/>
</dbReference>
<feature type="domain" description="F-box" evidence="1">
    <location>
        <begin position="26"/>
        <end position="75"/>
    </location>
</feature>
<comment type="caution">
    <text evidence="2">The sequence shown here is derived from an EMBL/GenBank/DDBJ whole genome shotgun (WGS) entry which is preliminary data.</text>
</comment>
<dbReference type="InterPro" id="IPR053781">
    <property type="entry name" value="F-box_AtFBL13-like"/>
</dbReference>
<dbReference type="CDD" id="cd22160">
    <property type="entry name" value="F-box_AtFBL13-like"/>
    <property type="match status" value="1"/>
</dbReference>
<dbReference type="Pfam" id="PF08387">
    <property type="entry name" value="FBD"/>
    <property type="match status" value="1"/>
</dbReference>
<dbReference type="SMART" id="SM00579">
    <property type="entry name" value="FBD"/>
    <property type="match status" value="1"/>
</dbReference>
<dbReference type="STRING" id="74649.A0A2P6QPM0"/>
<accession>A0A2P6QPM0</accession>
<dbReference type="OMA" id="FHEACAD"/>
<dbReference type="PANTHER" id="PTHR31900:SF34">
    <property type="entry name" value="EMB|CAB62440.1-RELATED"/>
    <property type="match status" value="1"/>
</dbReference>
<dbReference type="PANTHER" id="PTHR31900">
    <property type="entry name" value="F-BOX/RNI SUPERFAMILY PROTEIN-RELATED"/>
    <property type="match status" value="1"/>
</dbReference>
<dbReference type="AlphaFoldDB" id="A0A2P6QPM0"/>
<organism evidence="2 3">
    <name type="scientific">Rosa chinensis</name>
    <name type="common">China rose</name>
    <dbReference type="NCBI Taxonomy" id="74649"/>
    <lineage>
        <taxon>Eukaryota</taxon>
        <taxon>Viridiplantae</taxon>
        <taxon>Streptophyta</taxon>
        <taxon>Embryophyta</taxon>
        <taxon>Tracheophyta</taxon>
        <taxon>Spermatophyta</taxon>
        <taxon>Magnoliopsida</taxon>
        <taxon>eudicotyledons</taxon>
        <taxon>Gunneridae</taxon>
        <taxon>Pentapetalae</taxon>
        <taxon>rosids</taxon>
        <taxon>fabids</taxon>
        <taxon>Rosales</taxon>
        <taxon>Rosaceae</taxon>
        <taxon>Rosoideae</taxon>
        <taxon>Rosoideae incertae sedis</taxon>
        <taxon>Rosa</taxon>
    </lineage>
</organism>
<dbReference type="InterPro" id="IPR001810">
    <property type="entry name" value="F-box_dom"/>
</dbReference>
<dbReference type="Gene3D" id="1.20.1280.50">
    <property type="match status" value="1"/>
</dbReference>
<evidence type="ECO:0000313" key="3">
    <source>
        <dbReference type="Proteomes" id="UP000238479"/>
    </source>
</evidence>
<dbReference type="SUPFAM" id="SSF52047">
    <property type="entry name" value="RNI-like"/>
    <property type="match status" value="1"/>
</dbReference>
<proteinExistence type="predicted"/>
<dbReference type="PROSITE" id="PS50181">
    <property type="entry name" value="FBOX"/>
    <property type="match status" value="1"/>
</dbReference>
<keyword evidence="3" id="KW-1185">Reference proteome</keyword>
<dbReference type="InterPro" id="IPR036047">
    <property type="entry name" value="F-box-like_dom_sf"/>
</dbReference>
<dbReference type="Pfam" id="PF00646">
    <property type="entry name" value="F-box"/>
    <property type="match status" value="1"/>
</dbReference>
<dbReference type="InterPro" id="IPR050232">
    <property type="entry name" value="FBL13/AtMIF1-like"/>
</dbReference>
<dbReference type="InterPro" id="IPR006566">
    <property type="entry name" value="FBD"/>
</dbReference>
<evidence type="ECO:0000259" key="1">
    <source>
        <dbReference type="PROSITE" id="PS50181"/>
    </source>
</evidence>
<dbReference type="EMBL" id="PDCK01000042">
    <property type="protein sequence ID" value="PRQ36088.1"/>
    <property type="molecule type" value="Genomic_DNA"/>
</dbReference>
<dbReference type="InterPro" id="IPR055411">
    <property type="entry name" value="LRR_FXL15/At3g58940/PEG3-like"/>
</dbReference>
<dbReference type="Proteomes" id="UP000238479">
    <property type="component" value="Chromosome 4"/>
</dbReference>
<protein>
    <submittedName>
        <fullName evidence="2">Putative F-box domain, FBD domain, leucine-rich repeat domain, L domain-containing protein</fullName>
    </submittedName>
</protein>
<evidence type="ECO:0000313" key="2">
    <source>
        <dbReference type="EMBL" id="PRQ36088.1"/>
    </source>
</evidence>
<name>A0A2P6QPM0_ROSCH</name>
<sequence length="495" mass="56155">MKDSGDHKRAHEDSKSQLQAAEGIGDDRISALPDEILCHILSLLIPLYSVRTTVLSKRWNNLWTSCITNLDFDMYDFRSSRDNYRIFVTFVDRVLALRDSSLDIRRFRVDWVDYEDFSITDRWIRAAIKANVVELVVSLSVDCCGEPDLVRPFEMPRSVFTCKSLVALKVKSDYLTYSLPTTGCCFPNLKFLHFSSRHNSDSAFEENLFRSCPVLEELTIEGHHKKDVLNFNISAPELRTLTTIISEESDEEFDESDEDSGGEGSGEYRVEPCNFFIDAPKLENLCVAGEVMSTYILENSTSLVQAKVQLQEFHEACADRVAEFLDRISSVRYMVLSAPDFKPCLPHVFSNLIKLELVFYNQSCWKWLADVLNISPNLEYLVLDFAKIKSGGRDSLPDLESFGDDFASINMREGWDSFHPPEFFPRCLSSQLKTISIKGFKGTPNEIGVAVYLLIYGEVLNKVIVSCESCSSIRGAKEKILSFVKGSKTCQVSFI</sequence>
<dbReference type="Gene3D" id="3.80.10.10">
    <property type="entry name" value="Ribonuclease Inhibitor"/>
    <property type="match status" value="1"/>
</dbReference>
<dbReference type="Gramene" id="PRQ36088">
    <property type="protein sequence ID" value="PRQ36088"/>
    <property type="gene ID" value="RchiOBHm_Chr4g0387591"/>
</dbReference>
<dbReference type="InterPro" id="IPR032675">
    <property type="entry name" value="LRR_dom_sf"/>
</dbReference>
<reference evidence="2 3" key="1">
    <citation type="journal article" date="2018" name="Nat. Genet.">
        <title>The Rosa genome provides new insights in the design of modern roses.</title>
        <authorList>
            <person name="Bendahmane M."/>
        </authorList>
    </citation>
    <scope>NUCLEOTIDE SEQUENCE [LARGE SCALE GENOMIC DNA]</scope>
    <source>
        <strain evidence="3">cv. Old Blush</strain>
    </source>
</reference>